<dbReference type="Gene3D" id="1.10.10.10">
    <property type="entry name" value="Winged helix-like DNA-binding domain superfamily/Winged helix DNA-binding domain"/>
    <property type="match status" value="1"/>
</dbReference>
<organism evidence="2 3">
    <name type="scientific">Paracoccus solventivorans</name>
    <dbReference type="NCBI Taxonomy" id="53463"/>
    <lineage>
        <taxon>Bacteria</taxon>
        <taxon>Pseudomonadati</taxon>
        <taxon>Pseudomonadota</taxon>
        <taxon>Alphaproteobacteria</taxon>
        <taxon>Rhodobacterales</taxon>
        <taxon>Paracoccaceae</taxon>
        <taxon>Paracoccus</taxon>
    </lineage>
</organism>
<feature type="region of interest" description="Disordered" evidence="1">
    <location>
        <begin position="64"/>
        <end position="95"/>
    </location>
</feature>
<reference evidence="3" key="1">
    <citation type="submission" date="2016-11" db="EMBL/GenBank/DDBJ databases">
        <authorList>
            <person name="Varghese N."/>
            <person name="Submissions S."/>
        </authorList>
    </citation>
    <scope>NUCLEOTIDE SEQUENCE [LARGE SCALE GENOMIC DNA]</scope>
    <source>
        <strain evidence="3">DSM 6637</strain>
    </source>
</reference>
<accession>A0A1M7DL63</accession>
<feature type="compositionally biased region" description="Low complexity" evidence="1">
    <location>
        <begin position="76"/>
        <end position="94"/>
    </location>
</feature>
<sequence>MTDLTIRLGDLHQLAGLLPEATPPRMVAEVAQWAVELAEVKAGCDLIGGDCFAARVIGDFEVIEDDAPEPPEPAETEPAPALRAEAQEPAAARPWTPAEDETLLSMFASGAKLGDIAEALGRTEIGVNTRRQRLLPTDPRANIPQRARPWTEAEDETLLAMYQSGARLGEIAEAVGRTVRAVDVRRHRLARTDPRATPAVKGSAVAASTETAKRRRVKPRKAKPPQTAAAPAVPDGVAHLVDCLAELDDNFEPADDELLVRQRYLGVGFADIAAELGCDEATAKARWREILKCGVKHAGGIVTEKGWDELRAAVAQRAAEVEG</sequence>
<dbReference type="RefSeq" id="WP_073061235.1">
    <property type="nucleotide sequence ID" value="NZ_FRCK01000001.1"/>
</dbReference>
<feature type="compositionally biased region" description="Basic residues" evidence="1">
    <location>
        <begin position="213"/>
        <end position="223"/>
    </location>
</feature>
<feature type="region of interest" description="Disordered" evidence="1">
    <location>
        <begin position="194"/>
        <end position="231"/>
    </location>
</feature>
<dbReference type="OrthoDB" id="7780247at2"/>
<name>A0A1M7DL63_9RHOB</name>
<dbReference type="Proteomes" id="UP000184444">
    <property type="component" value="Unassembled WGS sequence"/>
</dbReference>
<dbReference type="EMBL" id="FRCK01000001">
    <property type="protein sequence ID" value="SHL80205.1"/>
    <property type="molecule type" value="Genomic_DNA"/>
</dbReference>
<keyword evidence="3" id="KW-1185">Reference proteome</keyword>
<gene>
    <name evidence="2" type="ORF">SAMN05444389_101423</name>
</gene>
<evidence type="ECO:0000256" key="1">
    <source>
        <dbReference type="SAM" id="MobiDB-lite"/>
    </source>
</evidence>
<evidence type="ECO:0000313" key="2">
    <source>
        <dbReference type="EMBL" id="SHL80205.1"/>
    </source>
</evidence>
<dbReference type="AlphaFoldDB" id="A0A1M7DL63"/>
<dbReference type="STRING" id="53463.SAMN05444389_101423"/>
<protein>
    <submittedName>
        <fullName evidence="2">Uncharacterized protein</fullName>
    </submittedName>
</protein>
<proteinExistence type="predicted"/>
<dbReference type="InterPro" id="IPR036388">
    <property type="entry name" value="WH-like_DNA-bd_sf"/>
</dbReference>
<evidence type="ECO:0000313" key="3">
    <source>
        <dbReference type="Proteomes" id="UP000184444"/>
    </source>
</evidence>
<feature type="compositionally biased region" description="Acidic residues" evidence="1">
    <location>
        <begin position="64"/>
        <end position="75"/>
    </location>
</feature>